<dbReference type="AlphaFoldDB" id="A0AAE1HNG7"/>
<reference evidence="1" key="1">
    <citation type="submission" date="2021-07" db="EMBL/GenBank/DDBJ databases">
        <authorList>
            <person name="Catto M.A."/>
            <person name="Jacobson A."/>
            <person name="Kennedy G."/>
            <person name="Labadie P."/>
            <person name="Hunt B.G."/>
            <person name="Srinivasan R."/>
        </authorList>
    </citation>
    <scope>NUCLEOTIDE SEQUENCE</scope>
    <source>
        <strain evidence="1">PL_HMW_Pooled</strain>
        <tissue evidence="1">Head</tissue>
    </source>
</reference>
<dbReference type="Proteomes" id="UP001219518">
    <property type="component" value="Unassembled WGS sequence"/>
</dbReference>
<accession>A0AAE1HNG7</accession>
<name>A0AAE1HNG7_9NEOP</name>
<reference evidence="1" key="2">
    <citation type="journal article" date="2023" name="BMC Genomics">
        <title>Pest status, molecular evolution, and epigenetic factors derived from the genome assembly of Frankliniella fusca, a thysanopteran phytovirus vector.</title>
        <authorList>
            <person name="Catto M.A."/>
            <person name="Labadie P.E."/>
            <person name="Jacobson A.L."/>
            <person name="Kennedy G.G."/>
            <person name="Srinivasan R."/>
            <person name="Hunt B.G."/>
        </authorList>
    </citation>
    <scope>NUCLEOTIDE SEQUENCE</scope>
    <source>
        <strain evidence="1">PL_HMW_Pooled</strain>
    </source>
</reference>
<keyword evidence="2" id="KW-1185">Reference proteome</keyword>
<dbReference type="EMBL" id="JAHWGI010001195">
    <property type="protein sequence ID" value="KAK3924579.1"/>
    <property type="molecule type" value="Genomic_DNA"/>
</dbReference>
<sequence>TSGVWLPIKEQGLSFILTSEPTRSDPRLHEDGSAGILQGLLFQVFQLWPLDHQKELADIPEISHAWTVEHSTYLLRLHYYHEEVSPSS</sequence>
<evidence type="ECO:0000313" key="1">
    <source>
        <dbReference type="EMBL" id="KAK3924579.1"/>
    </source>
</evidence>
<gene>
    <name evidence="1" type="ORF">KUF71_012712</name>
</gene>
<protein>
    <submittedName>
        <fullName evidence="1">Phospholipase A1-IIdelta</fullName>
    </submittedName>
</protein>
<feature type="non-terminal residue" evidence="1">
    <location>
        <position position="88"/>
    </location>
</feature>
<organism evidence="1 2">
    <name type="scientific">Frankliniella fusca</name>
    <dbReference type="NCBI Taxonomy" id="407009"/>
    <lineage>
        <taxon>Eukaryota</taxon>
        <taxon>Metazoa</taxon>
        <taxon>Ecdysozoa</taxon>
        <taxon>Arthropoda</taxon>
        <taxon>Hexapoda</taxon>
        <taxon>Insecta</taxon>
        <taxon>Pterygota</taxon>
        <taxon>Neoptera</taxon>
        <taxon>Paraneoptera</taxon>
        <taxon>Thysanoptera</taxon>
        <taxon>Terebrantia</taxon>
        <taxon>Thripoidea</taxon>
        <taxon>Thripidae</taxon>
        <taxon>Frankliniella</taxon>
    </lineage>
</organism>
<proteinExistence type="predicted"/>
<evidence type="ECO:0000313" key="2">
    <source>
        <dbReference type="Proteomes" id="UP001219518"/>
    </source>
</evidence>
<comment type="caution">
    <text evidence="1">The sequence shown here is derived from an EMBL/GenBank/DDBJ whole genome shotgun (WGS) entry which is preliminary data.</text>
</comment>